<evidence type="ECO:0000313" key="2">
    <source>
        <dbReference type="EMBL" id="ORM92862.1"/>
    </source>
</evidence>
<dbReference type="STRING" id="55209.HA50_05660"/>
<keyword evidence="3" id="KW-1185">Reference proteome</keyword>
<dbReference type="NCBIfam" id="NF007881">
    <property type="entry name" value="PRK10588.1"/>
    <property type="match status" value="1"/>
</dbReference>
<keyword evidence="1" id="KW-0472">Membrane</keyword>
<evidence type="ECO:0000256" key="1">
    <source>
        <dbReference type="SAM" id="Phobius"/>
    </source>
</evidence>
<keyword evidence="1" id="KW-0812">Transmembrane</keyword>
<sequence length="97" mass="11216">MRQLFQTLYRLMDKGPLRAFSLLLALWLAGCVFWDPSRFAAKTSALSVWHGAVLIWAVCTGVIHGTGFRPRRLRWQAFFTPLPAMIILLAGIFWFYR</sequence>
<proteinExistence type="predicted"/>
<feature type="transmembrane region" description="Helical" evidence="1">
    <location>
        <begin position="50"/>
        <end position="68"/>
    </location>
</feature>
<dbReference type="PROSITE" id="PS51257">
    <property type="entry name" value="PROKAR_LIPOPROTEIN"/>
    <property type="match status" value="1"/>
</dbReference>
<organism evidence="2 3">
    <name type="scientific">Pantoea cypripedii</name>
    <name type="common">Pectobacterium cypripedii</name>
    <name type="synonym">Erwinia cypripedii</name>
    <dbReference type="NCBI Taxonomy" id="55209"/>
    <lineage>
        <taxon>Bacteria</taxon>
        <taxon>Pseudomonadati</taxon>
        <taxon>Pseudomonadota</taxon>
        <taxon>Gammaproteobacteria</taxon>
        <taxon>Enterobacterales</taxon>
        <taxon>Erwiniaceae</taxon>
        <taxon>Pantoea</taxon>
    </lineage>
</organism>
<dbReference type="InterPro" id="IPR011846">
    <property type="entry name" value="Cyd_oper_YbgE"/>
</dbReference>
<dbReference type="OrthoDB" id="5298003at2"/>
<protein>
    <submittedName>
        <fullName evidence="2">Cyd operon protein YbgE</fullName>
    </submittedName>
</protein>
<dbReference type="RefSeq" id="WP_084873527.1">
    <property type="nucleotide sequence ID" value="NZ_JAGGMY010000001.1"/>
</dbReference>
<dbReference type="Pfam" id="PF09600">
    <property type="entry name" value="Cyd_oper_YbgE"/>
    <property type="match status" value="1"/>
</dbReference>
<name>A0A1X1ESA4_PANCY</name>
<dbReference type="EMBL" id="MLJI01000001">
    <property type="protein sequence ID" value="ORM92862.1"/>
    <property type="molecule type" value="Genomic_DNA"/>
</dbReference>
<keyword evidence="1" id="KW-1133">Transmembrane helix</keyword>
<dbReference type="NCBIfam" id="TIGR02112">
    <property type="entry name" value="cyd_oper_ybgE"/>
    <property type="match status" value="1"/>
</dbReference>
<dbReference type="Proteomes" id="UP000193749">
    <property type="component" value="Unassembled WGS sequence"/>
</dbReference>
<evidence type="ECO:0000313" key="3">
    <source>
        <dbReference type="Proteomes" id="UP000193749"/>
    </source>
</evidence>
<gene>
    <name evidence="2" type="ORF">HA50_05660</name>
</gene>
<comment type="caution">
    <text evidence="2">The sequence shown here is derived from an EMBL/GenBank/DDBJ whole genome shotgun (WGS) entry which is preliminary data.</text>
</comment>
<dbReference type="AlphaFoldDB" id="A0A1X1ESA4"/>
<accession>A0A1X1ESA4</accession>
<reference evidence="2 3" key="1">
    <citation type="journal article" date="2017" name="Antonie Van Leeuwenhoek">
        <title>Phylogenomic resolution of the bacterial genus Pantoea and its relationship with Erwinia and Tatumella.</title>
        <authorList>
            <person name="Palmer M."/>
            <person name="Steenkamp E.T."/>
            <person name="Coetzee M.P."/>
            <person name="Chan W.Y."/>
            <person name="van Zyl E."/>
            <person name="De Maayer P."/>
            <person name="Coutinho T.A."/>
            <person name="Blom J."/>
            <person name="Smits T.H."/>
            <person name="Duffy B."/>
            <person name="Venter S.N."/>
        </authorList>
    </citation>
    <scope>NUCLEOTIDE SEQUENCE [LARGE SCALE GENOMIC DNA]</scope>
    <source>
        <strain evidence="2 3">LMG 2657</strain>
    </source>
</reference>
<feature type="transmembrane region" description="Helical" evidence="1">
    <location>
        <begin position="75"/>
        <end position="96"/>
    </location>
</feature>